<feature type="transmembrane region" description="Helical" evidence="1">
    <location>
        <begin position="383"/>
        <end position="404"/>
    </location>
</feature>
<evidence type="ECO:0000259" key="3">
    <source>
        <dbReference type="Pfam" id="PF13194"/>
    </source>
</evidence>
<dbReference type="PANTHER" id="PTHR39084:SF1">
    <property type="entry name" value="DUF4010 DOMAIN-CONTAINING PROTEIN"/>
    <property type="match status" value="1"/>
</dbReference>
<evidence type="ECO:0000256" key="1">
    <source>
        <dbReference type="SAM" id="Phobius"/>
    </source>
</evidence>
<feature type="domain" description="DUF4010" evidence="3">
    <location>
        <begin position="183"/>
        <end position="407"/>
    </location>
</feature>
<evidence type="ECO:0000313" key="4">
    <source>
        <dbReference type="EMBL" id="MDY0884646.1"/>
    </source>
</evidence>
<protein>
    <submittedName>
        <fullName evidence="4">DUF4010 domain-containing protein</fullName>
    </submittedName>
</protein>
<feature type="transmembrane region" description="Helical" evidence="1">
    <location>
        <begin position="264"/>
        <end position="288"/>
    </location>
</feature>
<dbReference type="Proteomes" id="UP001279642">
    <property type="component" value="Unassembled WGS sequence"/>
</dbReference>
<gene>
    <name evidence="4" type="ORF">SMD27_17515</name>
</gene>
<keyword evidence="1" id="KW-0472">Membrane</keyword>
<feature type="transmembrane region" description="Helical" evidence="1">
    <location>
        <begin position="411"/>
        <end position="432"/>
    </location>
</feature>
<evidence type="ECO:0000313" key="5">
    <source>
        <dbReference type="Proteomes" id="UP001279642"/>
    </source>
</evidence>
<dbReference type="PANTHER" id="PTHR39084">
    <property type="entry name" value="MEMBRANE PROTEIN-RELATED"/>
    <property type="match status" value="1"/>
</dbReference>
<dbReference type="InterPro" id="IPR025105">
    <property type="entry name" value="DUF4010"/>
</dbReference>
<reference evidence="4 5" key="1">
    <citation type="journal article" date="2016" name="Antonie Van Leeuwenhoek">
        <title>Dongia soli sp. nov., isolated from soil from Dokdo, Korea.</title>
        <authorList>
            <person name="Kim D.U."/>
            <person name="Lee H."/>
            <person name="Kim H."/>
            <person name="Kim S.G."/>
            <person name="Ka J.O."/>
        </authorList>
    </citation>
    <scope>NUCLEOTIDE SEQUENCE [LARGE SCALE GENOMIC DNA]</scope>
    <source>
        <strain evidence="4 5">D78</strain>
    </source>
</reference>
<dbReference type="InterPro" id="IPR049177">
    <property type="entry name" value="MgtC_SapB_SrpB_YhiD_N"/>
</dbReference>
<keyword evidence="1" id="KW-0812">Transmembrane</keyword>
<organism evidence="4 5">
    <name type="scientific">Dongia soli</name>
    <dbReference type="NCBI Taxonomy" id="600628"/>
    <lineage>
        <taxon>Bacteria</taxon>
        <taxon>Pseudomonadati</taxon>
        <taxon>Pseudomonadota</taxon>
        <taxon>Alphaproteobacteria</taxon>
        <taxon>Rhodospirillales</taxon>
        <taxon>Dongiaceae</taxon>
        <taxon>Dongia</taxon>
    </lineage>
</organism>
<dbReference type="EMBL" id="JAXCLW010000005">
    <property type="protein sequence ID" value="MDY0884646.1"/>
    <property type="molecule type" value="Genomic_DNA"/>
</dbReference>
<sequence length="457" mass="46678">MSELELFHRLGAALAIGLLIGLERGWKAREAGEGERTAGLRTFALTGLMGGISGAIAAAASPLLLAPALVVFAAAFILFSWREARAQGDLGATTVVAGLLTFLLGAYAVLGDLHVAVAAAVAMAVLLALKKPLHSWIEKLTWPEIRAVLILLAMSFLFLPLLPDRKIDPWQTINPAEIWLLAILIAGLSFAGYVAVKLIGDQAGLALAAVAGGLTSSTATTVSFARWGKAHDDAAPLLAGGILIAGVIMMIRVVVIAGALNPSLILGLAVPLGAAGLVTAVIGLFLILRPAALNRNGKSAPPKLELKNPLDLGMALKMAALIAIIMLISELATTYIGAHAIYPVAAISGVVDVDALTLSMARISGRGGSDAAGGTGGQISAEAAIIAILLAAGVNTVAKAAMAAGIGGKRLGLYVGGANAIALVVMVLMALIPVPRDLGFMKDLLKAPEQSRQQNDS</sequence>
<dbReference type="Pfam" id="PF13194">
    <property type="entry name" value="DUF4010"/>
    <property type="match status" value="1"/>
</dbReference>
<feature type="transmembrane region" description="Helical" evidence="1">
    <location>
        <begin position="38"/>
        <end position="58"/>
    </location>
</feature>
<feature type="transmembrane region" description="Helical" evidence="1">
    <location>
        <begin position="64"/>
        <end position="81"/>
    </location>
</feature>
<feature type="transmembrane region" description="Helical" evidence="1">
    <location>
        <begin position="203"/>
        <end position="225"/>
    </location>
</feature>
<evidence type="ECO:0000259" key="2">
    <source>
        <dbReference type="Pfam" id="PF02308"/>
    </source>
</evidence>
<proteinExistence type="predicted"/>
<keyword evidence="1" id="KW-1133">Transmembrane helix</keyword>
<comment type="caution">
    <text evidence="4">The sequence shown here is derived from an EMBL/GenBank/DDBJ whole genome shotgun (WGS) entry which is preliminary data.</text>
</comment>
<feature type="transmembrane region" description="Helical" evidence="1">
    <location>
        <begin position="145"/>
        <end position="163"/>
    </location>
</feature>
<dbReference type="RefSeq" id="WP_320509719.1">
    <property type="nucleotide sequence ID" value="NZ_JAXCLW010000005.1"/>
</dbReference>
<accession>A0ABU5EH03</accession>
<keyword evidence="5" id="KW-1185">Reference proteome</keyword>
<feature type="transmembrane region" description="Helical" evidence="1">
    <location>
        <begin position="237"/>
        <end position="257"/>
    </location>
</feature>
<dbReference type="Pfam" id="PF02308">
    <property type="entry name" value="MgtC"/>
    <property type="match status" value="1"/>
</dbReference>
<feature type="domain" description="MgtC/SapB/SrpB/YhiD N-terminal" evidence="2">
    <location>
        <begin position="10"/>
        <end position="135"/>
    </location>
</feature>
<feature type="transmembrane region" description="Helical" evidence="1">
    <location>
        <begin position="178"/>
        <end position="196"/>
    </location>
</feature>
<name>A0ABU5EH03_9PROT</name>
<feature type="transmembrane region" description="Helical" evidence="1">
    <location>
        <begin position="90"/>
        <end position="109"/>
    </location>
</feature>